<dbReference type="GO" id="GO:0050797">
    <property type="term" value="F:thymidylate synthase (FAD) activity"/>
    <property type="evidence" value="ECO:0007669"/>
    <property type="project" value="InterPro"/>
</dbReference>
<keyword evidence="2" id="KW-1185">Reference proteome</keyword>
<protein>
    <submittedName>
        <fullName evidence="1">Thymidylate synthase</fullName>
    </submittedName>
</protein>
<dbReference type="GO" id="GO:0006231">
    <property type="term" value="P:dTMP biosynthetic process"/>
    <property type="evidence" value="ECO:0007669"/>
    <property type="project" value="InterPro"/>
</dbReference>
<dbReference type="InterPro" id="IPR036098">
    <property type="entry name" value="Thymidylate_synthase_ThyX_sf"/>
</dbReference>
<dbReference type="KEGG" id="vg:12980128"/>
<dbReference type="PROSITE" id="PS51331">
    <property type="entry name" value="THYX"/>
    <property type="match status" value="1"/>
</dbReference>
<sequence length="289" mass="32682">MKVVLLSHTQISQEFFLELCDAEASEYALEHPMGKLLALTAIRTCYSPNKPSDVIIKEGEKYLNSKATDGGKGSDADRLIRFIQSSGHTSTLEGLSFNFAIEGVSRALLAQLTRHRVGFSFSVQSQRYVKQSTDSRHGGFDYVIPEKVKEFDEVHNSFKEMMRISQMHYDMLIRAGVPQEDARAVLPNAATCNLVMTANLTALLSFYSKRKPGAGAQKEITELAELLKAKVVSVEPWCSELFNYEPPKKNSEEEKLFSKILDIVYSDEILEEYRMEEIEMLIDKYKGDK</sequence>
<dbReference type="RefSeq" id="YP_006383484.1">
    <property type="nucleotide sequence ID" value="NC_017976.1"/>
</dbReference>
<dbReference type="NCBIfam" id="TIGR02170">
    <property type="entry name" value="thyX"/>
    <property type="match status" value="1"/>
</dbReference>
<evidence type="ECO:0000313" key="1">
    <source>
        <dbReference type="EMBL" id="AFE86267.1"/>
    </source>
</evidence>
<dbReference type="InterPro" id="IPR003669">
    <property type="entry name" value="Thymidylate_synthase_ThyX"/>
</dbReference>
<gene>
    <name evidence="1" type="ORF">PBC1_031</name>
</gene>
<dbReference type="PANTHER" id="PTHR34934:SF1">
    <property type="entry name" value="FLAVIN-DEPENDENT THYMIDYLATE SYNTHASE"/>
    <property type="match status" value="1"/>
</dbReference>
<accession>I1TLG5</accession>
<dbReference type="Gene3D" id="3.30.1360.170">
    <property type="match status" value="1"/>
</dbReference>
<dbReference type="GeneID" id="12980128"/>
<dbReference type="OrthoDB" id="8223at10239"/>
<dbReference type="CDD" id="cd20175">
    <property type="entry name" value="ThyX"/>
    <property type="match status" value="1"/>
</dbReference>
<organism evidence="1 2">
    <name type="scientific">Bacillus phage PBC1</name>
    <dbReference type="NCBI Taxonomy" id="1161901"/>
    <lineage>
        <taxon>Viruses</taxon>
        <taxon>Duplodnaviria</taxon>
        <taxon>Heunggongvirae</taxon>
        <taxon>Uroviricota</taxon>
        <taxon>Caudoviricetes</taxon>
        <taxon>Gutmannvirinae</taxon>
        <taxon>Pebcunavirus</taxon>
        <taxon>Pebcunavirus PBC1</taxon>
    </lineage>
</organism>
<dbReference type="SUPFAM" id="SSF69796">
    <property type="entry name" value="Thymidylate synthase-complementing protein Thy1"/>
    <property type="match status" value="1"/>
</dbReference>
<dbReference type="Proteomes" id="UP000002873">
    <property type="component" value="Segment"/>
</dbReference>
<name>I1TLG5_9CAUD</name>
<dbReference type="PANTHER" id="PTHR34934">
    <property type="entry name" value="FLAVIN-DEPENDENT THYMIDYLATE SYNTHASE"/>
    <property type="match status" value="1"/>
</dbReference>
<proteinExistence type="predicted"/>
<dbReference type="Pfam" id="PF02511">
    <property type="entry name" value="Thy1"/>
    <property type="match status" value="1"/>
</dbReference>
<reference evidence="1 2" key="1">
    <citation type="journal article" date="2012" name="J. Virol.">
        <title>Complete Genome Sequence of Bacillus cereus Bacteriophage PBC1.</title>
        <authorList>
            <person name="Kong M."/>
            <person name="Kim M."/>
            <person name="Ryu S."/>
        </authorList>
    </citation>
    <scope>NUCLEOTIDE SEQUENCE [LARGE SCALE GENOMIC DNA]</scope>
</reference>
<dbReference type="GO" id="GO:0070402">
    <property type="term" value="F:NADPH binding"/>
    <property type="evidence" value="ECO:0007669"/>
    <property type="project" value="TreeGrafter"/>
</dbReference>
<dbReference type="GO" id="GO:0004799">
    <property type="term" value="F:thymidylate synthase activity"/>
    <property type="evidence" value="ECO:0007669"/>
    <property type="project" value="TreeGrafter"/>
</dbReference>
<dbReference type="EMBL" id="JQ619704">
    <property type="protein sequence ID" value="AFE86267.1"/>
    <property type="molecule type" value="Genomic_DNA"/>
</dbReference>
<dbReference type="GO" id="GO:0050660">
    <property type="term" value="F:flavin adenine dinucleotide binding"/>
    <property type="evidence" value="ECO:0007669"/>
    <property type="project" value="InterPro"/>
</dbReference>
<evidence type="ECO:0000313" key="2">
    <source>
        <dbReference type="Proteomes" id="UP000002873"/>
    </source>
</evidence>